<protein>
    <recommendedName>
        <fullName evidence="2">Phage conserved hypothetical protein C-terminal domain-containing protein</fullName>
    </recommendedName>
</protein>
<evidence type="ECO:0000313" key="3">
    <source>
        <dbReference type="EMBL" id="MZG28863.1"/>
    </source>
</evidence>
<dbReference type="EMBL" id="VJNE01000024">
    <property type="protein sequence ID" value="MZG28863.1"/>
    <property type="molecule type" value="Genomic_DNA"/>
</dbReference>
<dbReference type="Proteomes" id="UP000472380">
    <property type="component" value="Unassembled WGS sequence"/>
</dbReference>
<dbReference type="InterPro" id="IPR011741">
    <property type="entry name" value="Phg_2220_C"/>
</dbReference>
<feature type="compositionally biased region" description="Low complexity" evidence="1">
    <location>
        <begin position="76"/>
        <end position="87"/>
    </location>
</feature>
<dbReference type="Pfam" id="PF09524">
    <property type="entry name" value="Phg_2220_C"/>
    <property type="match status" value="1"/>
</dbReference>
<name>A0A6L8Q6D7_9ACTN</name>
<reference evidence="3 4" key="1">
    <citation type="submission" date="2019-07" db="EMBL/GenBank/DDBJ databases">
        <title>Draft genome sequence of Adlercreutzia equolifaciens IPLA 37004, a human intestinal strain that does not produces equol from daidzein.</title>
        <authorList>
            <person name="Vazquez L."/>
            <person name="Florez A.B."/>
            <person name="Mayo B."/>
        </authorList>
    </citation>
    <scope>NUCLEOTIDE SEQUENCE [LARGE SCALE GENOMIC DNA]</scope>
    <source>
        <strain evidence="3 4">IPLA 37004</strain>
    </source>
</reference>
<dbReference type="RefSeq" id="WP_161128296.1">
    <property type="nucleotide sequence ID" value="NZ_VJNE01000024.1"/>
</dbReference>
<sequence>MGMVIHDDFWAATQAMPEKQRAPFLYALAEYRFEKKEPKGSPPWLPTFIALKQRIDMGDEASERGRKMAQARWGKQKAQASDQQAAQAQAQQNAQAYAQADAYAYAQASNYPDAEVEDELGVGEPPYIPPMPGNEEGAPYWLQCLAAFNDLMGTAYTTMPSKCRHMLDRSAAVFTVGQVRSMVEFKREEWAGTKYRKGLTPNTLFSPDHFEQYMHQAIAEEKEAGDYAAYDQI</sequence>
<comment type="caution">
    <text evidence="3">The sequence shown here is derived from an EMBL/GenBank/DDBJ whole genome shotgun (WGS) entry which is preliminary data.</text>
</comment>
<evidence type="ECO:0000256" key="1">
    <source>
        <dbReference type="SAM" id="MobiDB-lite"/>
    </source>
</evidence>
<proteinExistence type="predicted"/>
<dbReference type="AlphaFoldDB" id="A0A6L8Q6D7"/>
<evidence type="ECO:0000313" key="4">
    <source>
        <dbReference type="Proteomes" id="UP000472380"/>
    </source>
</evidence>
<gene>
    <name evidence="3" type="ORF">FM068_09780</name>
</gene>
<accession>A0A6L8Q6D7</accession>
<feature type="region of interest" description="Disordered" evidence="1">
    <location>
        <begin position="60"/>
        <end position="87"/>
    </location>
</feature>
<organism evidence="3 4">
    <name type="scientific">Adlercreutzia equolifaciens</name>
    <dbReference type="NCBI Taxonomy" id="446660"/>
    <lineage>
        <taxon>Bacteria</taxon>
        <taxon>Bacillati</taxon>
        <taxon>Actinomycetota</taxon>
        <taxon>Coriobacteriia</taxon>
        <taxon>Eggerthellales</taxon>
        <taxon>Eggerthellaceae</taxon>
        <taxon>Adlercreutzia</taxon>
    </lineage>
</organism>
<evidence type="ECO:0000259" key="2">
    <source>
        <dbReference type="Pfam" id="PF09524"/>
    </source>
</evidence>
<feature type="domain" description="Phage conserved hypothetical protein C-terminal" evidence="2">
    <location>
        <begin position="146"/>
        <end position="214"/>
    </location>
</feature>